<evidence type="ECO:0000313" key="2">
    <source>
        <dbReference type="EMBL" id="MFG6109799.1"/>
    </source>
</evidence>
<dbReference type="SUPFAM" id="SSF47413">
    <property type="entry name" value="lambda repressor-like DNA-binding domains"/>
    <property type="match status" value="1"/>
</dbReference>
<dbReference type="InterPro" id="IPR001387">
    <property type="entry name" value="Cro/C1-type_HTH"/>
</dbReference>
<keyword evidence="3" id="KW-1185">Reference proteome</keyword>
<dbReference type="RefSeq" id="WP_394163638.1">
    <property type="nucleotide sequence ID" value="NZ_JBHGCJ010000008.1"/>
</dbReference>
<gene>
    <name evidence="2" type="ORF">ACEU0G_003820</name>
</gene>
<evidence type="ECO:0000259" key="1">
    <source>
        <dbReference type="Pfam" id="PF13464"/>
    </source>
</evidence>
<dbReference type="Proteomes" id="UP001605261">
    <property type="component" value="Unassembled WGS sequence"/>
</dbReference>
<dbReference type="EMBL" id="JBHGCJ010000008">
    <property type="protein sequence ID" value="MFG6109799.1"/>
    <property type="molecule type" value="Genomic_DNA"/>
</dbReference>
<sequence>MIDDQTVNALDAAAGCGARLRQAREAAGLTLEEVGQQLRMPMQVVKSLEDEQWERLGAPVFVRGQLRSYARLLKVDLGDALEQARIGAVVPPQLVSHTHTPRTRRIAESLGRKALYVGITAALVVPTYFTTRGFFDAGSPAPSTASLDVIPAAVPVAGGPASADTAPAPAAAPAGAVPATPNAPYVASLTAVPRPAAAAAPAPAGALNLQFTGDSWVDITAPDGSSVEKALIKSGETRSFSPGQVGRMVLGNASAVEVQQAGTIVDLSPYQRANVARFTVSSDGSVAPVSH</sequence>
<organism evidence="2 3">
    <name type="scientific">Stenotrophomonas nematodicola</name>
    <dbReference type="NCBI Taxonomy" id="2656746"/>
    <lineage>
        <taxon>Bacteria</taxon>
        <taxon>Pseudomonadati</taxon>
        <taxon>Pseudomonadota</taxon>
        <taxon>Gammaproteobacteria</taxon>
        <taxon>Lysobacterales</taxon>
        <taxon>Lysobacteraceae</taxon>
        <taxon>Stenotrophomonas</taxon>
    </lineage>
</organism>
<reference evidence="2 3" key="1">
    <citation type="submission" date="2024-09" db="EMBL/GenBank/DDBJ databases">
        <authorList>
            <consortium name="All-Russian atlas of soil microorganisms"/>
            <consortium name="as a basis for the search for new antimicrobial producers and enzymes with unique properties"/>
            <person name="Sokolova E.A."/>
            <person name="Voronina E.N."/>
        </authorList>
    </citation>
    <scope>NUCLEOTIDE SEQUENCE [LARGE SCALE GENOMIC DNA]</scope>
    <source>
        <strain evidence="2 3">AF-22b-331.1</strain>
    </source>
</reference>
<dbReference type="InterPro" id="IPR050400">
    <property type="entry name" value="Bact_Cytoskel_RodZ"/>
</dbReference>
<dbReference type="PANTHER" id="PTHR34475">
    <property type="match status" value="1"/>
</dbReference>
<dbReference type="PANTHER" id="PTHR34475:SF1">
    <property type="entry name" value="CYTOSKELETON PROTEIN RODZ"/>
    <property type="match status" value="1"/>
</dbReference>
<proteinExistence type="predicted"/>
<feature type="domain" description="Cytoskeleton protein RodZ-like C-terminal" evidence="1">
    <location>
        <begin position="209"/>
        <end position="279"/>
    </location>
</feature>
<comment type="caution">
    <text evidence="2">The sequence shown here is derived from an EMBL/GenBank/DDBJ whole genome shotgun (WGS) entry which is preliminary data.</text>
</comment>
<dbReference type="Gene3D" id="1.10.260.40">
    <property type="entry name" value="lambda repressor-like DNA-binding domains"/>
    <property type="match status" value="1"/>
</dbReference>
<dbReference type="InterPro" id="IPR010982">
    <property type="entry name" value="Lambda_DNA-bd_dom_sf"/>
</dbReference>
<accession>A0ABW7CXX8</accession>
<evidence type="ECO:0000313" key="3">
    <source>
        <dbReference type="Proteomes" id="UP001605261"/>
    </source>
</evidence>
<dbReference type="CDD" id="cd00093">
    <property type="entry name" value="HTH_XRE"/>
    <property type="match status" value="1"/>
</dbReference>
<name>A0ABW7CXX8_9GAMM</name>
<dbReference type="InterPro" id="IPR025194">
    <property type="entry name" value="RodZ-like_C"/>
</dbReference>
<dbReference type="Pfam" id="PF13413">
    <property type="entry name" value="HTH_25"/>
    <property type="match status" value="1"/>
</dbReference>
<protein>
    <submittedName>
        <fullName evidence="2">Helix-turn-helix domain-containing protein</fullName>
    </submittedName>
</protein>
<dbReference type="Pfam" id="PF13464">
    <property type="entry name" value="RodZ_C"/>
    <property type="match status" value="1"/>
</dbReference>